<dbReference type="FunFam" id="1.10.418.40:FF:000006">
    <property type="entry name" value="Chromosome 12, whole genome shotgun sequence"/>
    <property type="match status" value="1"/>
</dbReference>
<feature type="compositionally biased region" description="Polar residues" evidence="11">
    <location>
        <begin position="1081"/>
        <end position="1091"/>
    </location>
</feature>
<dbReference type="Gene3D" id="3.30.590.50">
    <property type="match status" value="2"/>
</dbReference>
<dbReference type="Pfam" id="PF04111">
    <property type="entry name" value="APG6"/>
    <property type="match status" value="1"/>
</dbReference>
<dbReference type="AlphaFoldDB" id="A0A4Y9YZZ0"/>
<gene>
    <name evidence="14" type="ORF">EVG20_g4404</name>
</gene>
<keyword evidence="10" id="KW-0175">Coiled coil</keyword>
<feature type="region of interest" description="Disordered" evidence="11">
    <location>
        <begin position="108"/>
        <end position="151"/>
    </location>
</feature>
<dbReference type="Pfam" id="PF03074">
    <property type="entry name" value="GCS"/>
    <property type="match status" value="1"/>
</dbReference>
<evidence type="ECO:0000259" key="13">
    <source>
        <dbReference type="Pfam" id="PF17675"/>
    </source>
</evidence>
<sequence>MAFVCQQCKQPLQLDASLVDLAPSAYDMIVGSLPPQLDTHTPPASEAEQLAQLPAPSSVKAAWRSSAHANAARPSTLSPRAQGKLPVRSPPLPNESFVLLQDSVIRNAPPSASSSSPSGNVTNTKSAVNGFKGSTHEPDDHPNPSPLSHHLQSTLRLMNLLSSRTDIDHPLCSECTHLLLSTLTRQLEETKKERDGYIAFEKEVRKEKEREKDGISKESAERRIAQLQEDERIAVEQLRDAEREHEQLAEEMRALELEEEALEEEEDEFWRMHNSHLLKSAEQSSQLAALRAAYAADSATLERLERTNVYNDAFCIGHDGVFGTINGLRLGRVPGVPVEWAEINAAWGQTLLLLYTIARKLDFTFENYRLVPMGSFSRIERTVGDKASYELYGSGDLHLGRLLHNRRFDFAMVAFLDCLKQLTDWAKSQDPSIEFPHQIVKDKIGESSVKLQFSQEEAWTRALRHVLLALKILLKWTTNGSNGVYGHSELSSRGRATGVGSGNSGPSIRQVRAIRAVMNVAEESRCRGLPYALRSERVENGTHSITPVGSFSASPVPSSFSPFCHGLAVSRHTATLGRSKAARRPCQIPRYHSIFEYMGSFEGSDRGRAALGRRGTLAPVEYMVVSFDSESKNAVLSLCQTEILNELQPATDEIEAVTDDSISAPTFHPEYGRYMLESTPGSPYTGSLSSLLSVEANMRYRRNLARKHLKENEVPMTVTSFPRLGAPGTFTQPYYDPADAVSSHSLFLPQEITNAHARFPTLTANIRRRRGSKVAINLPLFIDDRTPRPFVDPTIPWQRNIYPEDPEARNGAALNDHIYMDAMGFGMGCCCLQLTFQSCNVEEARRMYDALIPIGPIMLALTAASPLWRGYIADVDSRWNVIAGSVDDRTEEERGLKPLKDNKFVIPKSRYDSVDLYISEHWMNRPEYNDNPLPYDQSIYDRLRKHGIDDLLSKHISHLFIRDPIVIFSELIDQDDSASTDHFENIQSTNWQTLRFKPPPPNSPIGWRVEFRSMEVQMTDFENAAFAVFIVLLSRAIMSMNLNFYIPISKVDENMRRAQQRDAARSSKFYFRKHVFPPPSSRNTSATSSGAASPIDGVPTFSRHKERRLRNCYPLPPPPEEGIPHGRIEGEYQEYSMNEIINGTGVKFPGLLGLVRDYLTTLDVEAHELRKIEAYLDLVKRRAEGEISHLGFSSVMRQQPCPPGTLKTPATWIREFVRSHPAYKFDSVVSQEINYDLLVAVDEIERGVRRVPDLLPTDYTGGDKDQGALHKKA</sequence>
<keyword evidence="4" id="KW-0436">Ligase</keyword>
<accession>A0A4Y9YZZ0</accession>
<evidence type="ECO:0000256" key="4">
    <source>
        <dbReference type="ARBA" id="ARBA00022598"/>
    </source>
</evidence>
<evidence type="ECO:0000256" key="2">
    <source>
        <dbReference type="ARBA" id="ARBA00008100"/>
    </source>
</evidence>
<evidence type="ECO:0000313" key="14">
    <source>
        <dbReference type="EMBL" id="TFY66689.1"/>
    </source>
</evidence>
<feature type="domain" description="Atg6 BARA" evidence="12">
    <location>
        <begin position="304"/>
        <end position="478"/>
    </location>
</feature>
<comment type="similarity">
    <text evidence="2">Belongs to the glutamate--cysteine ligase type 3 family.</text>
</comment>
<evidence type="ECO:0000256" key="1">
    <source>
        <dbReference type="ARBA" id="ARBA00005006"/>
    </source>
</evidence>
<dbReference type="Gene3D" id="1.10.8.960">
    <property type="match status" value="1"/>
</dbReference>
<keyword evidence="7" id="KW-0067">ATP-binding</keyword>
<dbReference type="EMBL" id="SEOQ01000226">
    <property type="protein sequence ID" value="TFY66689.1"/>
    <property type="molecule type" value="Genomic_DNA"/>
</dbReference>
<feature type="compositionally biased region" description="Low complexity" evidence="11">
    <location>
        <begin position="64"/>
        <end position="73"/>
    </location>
</feature>
<dbReference type="FunFam" id="3.30.590.50:FF:000002">
    <property type="entry name" value="Glutamate--cysteine ligase catalytic subunit"/>
    <property type="match status" value="1"/>
</dbReference>
<evidence type="ECO:0000256" key="8">
    <source>
        <dbReference type="ARBA" id="ARBA00030585"/>
    </source>
</evidence>
<organism evidence="14 15">
    <name type="scientific">Dentipellis fragilis</name>
    <dbReference type="NCBI Taxonomy" id="205917"/>
    <lineage>
        <taxon>Eukaryota</taxon>
        <taxon>Fungi</taxon>
        <taxon>Dikarya</taxon>
        <taxon>Basidiomycota</taxon>
        <taxon>Agaricomycotina</taxon>
        <taxon>Agaricomycetes</taxon>
        <taxon>Russulales</taxon>
        <taxon>Hericiaceae</taxon>
        <taxon>Dentipellis</taxon>
    </lineage>
</organism>
<evidence type="ECO:0000256" key="3">
    <source>
        <dbReference type="ARBA" id="ARBA00012220"/>
    </source>
</evidence>
<feature type="compositionally biased region" description="Low complexity" evidence="11">
    <location>
        <begin position="108"/>
        <end position="118"/>
    </location>
</feature>
<dbReference type="InterPro" id="IPR014746">
    <property type="entry name" value="Gln_synth/guanido_kin_cat_dom"/>
</dbReference>
<dbReference type="GO" id="GO:0004357">
    <property type="term" value="F:glutamate-cysteine ligase activity"/>
    <property type="evidence" value="ECO:0007669"/>
    <property type="project" value="UniProtKB-EC"/>
</dbReference>
<dbReference type="PANTHER" id="PTHR11164:SF0">
    <property type="entry name" value="GLUTAMATE--CYSTEINE LIGASE CATALYTIC SUBUNIT"/>
    <property type="match status" value="1"/>
</dbReference>
<feature type="domain" description="Atg6/beclin coiled-coil" evidence="13">
    <location>
        <begin position="170"/>
        <end position="301"/>
    </location>
</feature>
<dbReference type="PANTHER" id="PTHR11164">
    <property type="entry name" value="GLUTAMATE CYSTEINE LIGASE"/>
    <property type="match status" value="1"/>
</dbReference>
<dbReference type="Proteomes" id="UP000298327">
    <property type="component" value="Unassembled WGS sequence"/>
</dbReference>
<dbReference type="UniPathway" id="UPA00142">
    <property type="reaction ID" value="UER00209"/>
</dbReference>
<protein>
    <recommendedName>
        <fullName evidence="3">glutamate--cysteine ligase</fullName>
        <ecNumber evidence="3">6.3.2.2</ecNumber>
    </recommendedName>
    <alternativeName>
        <fullName evidence="9">Gamma-ECS</fullName>
    </alternativeName>
    <alternativeName>
        <fullName evidence="8">Gamma-glutamylcysteine synthetase</fullName>
    </alternativeName>
</protein>
<evidence type="ECO:0000256" key="10">
    <source>
        <dbReference type="SAM" id="Coils"/>
    </source>
</evidence>
<evidence type="ECO:0000259" key="12">
    <source>
        <dbReference type="Pfam" id="PF04111"/>
    </source>
</evidence>
<dbReference type="STRING" id="205917.A0A4Y9YZZ0"/>
<comment type="pathway">
    <text evidence="1">Sulfur metabolism; glutathione biosynthesis; glutathione from L-cysteine and L-glutamate: step 1/2.</text>
</comment>
<dbReference type="SUPFAM" id="SSF55931">
    <property type="entry name" value="Glutamine synthetase/guanido kinase"/>
    <property type="match status" value="1"/>
</dbReference>
<reference evidence="14 15" key="1">
    <citation type="submission" date="2019-02" db="EMBL/GenBank/DDBJ databases">
        <title>Genome sequencing of the rare red list fungi Dentipellis fragilis.</title>
        <authorList>
            <person name="Buettner E."/>
            <person name="Kellner H."/>
        </authorList>
    </citation>
    <scope>NUCLEOTIDE SEQUENCE [LARGE SCALE GENOMIC DNA]</scope>
    <source>
        <strain evidence="14 15">DSM 105465</strain>
    </source>
</reference>
<feature type="coiled-coil region" evidence="10">
    <location>
        <begin position="217"/>
        <end position="307"/>
    </location>
</feature>
<comment type="caution">
    <text evidence="14">The sequence shown here is derived from an EMBL/GenBank/DDBJ whole genome shotgun (WGS) entry which is preliminary data.</text>
</comment>
<keyword evidence="6" id="KW-0547">Nucleotide-binding</keyword>
<name>A0A4Y9YZZ0_9AGAM</name>
<dbReference type="InterPro" id="IPR041691">
    <property type="entry name" value="Atg6/beclin_CC"/>
</dbReference>
<evidence type="ECO:0000256" key="9">
    <source>
        <dbReference type="ARBA" id="ARBA00032122"/>
    </source>
</evidence>
<dbReference type="InterPro" id="IPR038274">
    <property type="entry name" value="Atg6/Beclin_C_sf"/>
</dbReference>
<dbReference type="EC" id="6.3.2.2" evidence="3"/>
<dbReference type="GO" id="GO:0017109">
    <property type="term" value="C:glutamate-cysteine ligase complex"/>
    <property type="evidence" value="ECO:0007669"/>
    <property type="project" value="TreeGrafter"/>
</dbReference>
<keyword evidence="5" id="KW-0317">Glutathione biosynthesis</keyword>
<proteinExistence type="inferred from homology"/>
<dbReference type="FunFam" id="3.30.590.50:FF:000001">
    <property type="entry name" value="Glutamate-cysteine ligase Gcs1"/>
    <property type="match status" value="1"/>
</dbReference>
<evidence type="ECO:0000256" key="7">
    <source>
        <dbReference type="ARBA" id="ARBA00022840"/>
    </source>
</evidence>
<dbReference type="GO" id="GO:0006750">
    <property type="term" value="P:glutathione biosynthetic process"/>
    <property type="evidence" value="ECO:0007669"/>
    <property type="project" value="UniProtKB-UniPathway"/>
</dbReference>
<evidence type="ECO:0000313" key="15">
    <source>
        <dbReference type="Proteomes" id="UP000298327"/>
    </source>
</evidence>
<dbReference type="Gene3D" id="1.10.418.40">
    <property type="entry name" value="Autophagy protein 6/Beclin 1"/>
    <property type="match status" value="1"/>
</dbReference>
<evidence type="ECO:0000256" key="11">
    <source>
        <dbReference type="SAM" id="MobiDB-lite"/>
    </source>
</evidence>
<evidence type="ECO:0000256" key="6">
    <source>
        <dbReference type="ARBA" id="ARBA00022741"/>
    </source>
</evidence>
<dbReference type="OrthoDB" id="7939818at2759"/>
<dbReference type="Pfam" id="PF17675">
    <property type="entry name" value="APG6_N"/>
    <property type="match status" value="1"/>
</dbReference>
<dbReference type="InterPro" id="IPR004308">
    <property type="entry name" value="GCS"/>
</dbReference>
<evidence type="ECO:0000256" key="5">
    <source>
        <dbReference type="ARBA" id="ARBA00022684"/>
    </source>
</evidence>
<feature type="region of interest" description="Disordered" evidence="11">
    <location>
        <begin position="1078"/>
        <end position="1099"/>
    </location>
</feature>
<dbReference type="InterPro" id="IPR040455">
    <property type="entry name" value="Atg6_BARA"/>
</dbReference>
<dbReference type="GO" id="GO:0005524">
    <property type="term" value="F:ATP binding"/>
    <property type="evidence" value="ECO:0007669"/>
    <property type="project" value="UniProtKB-KW"/>
</dbReference>
<feature type="region of interest" description="Disordered" evidence="11">
    <location>
        <begin position="64"/>
        <end position="93"/>
    </location>
</feature>
<keyword evidence="15" id="KW-1185">Reference proteome</keyword>